<keyword evidence="1" id="KW-1133">Transmembrane helix</keyword>
<name>A0ABT5DR93_9BACT</name>
<reference evidence="2 3" key="1">
    <citation type="submission" date="2022-11" db="EMBL/GenBank/DDBJ databases">
        <title>Minimal conservation of predation-associated metabolite biosynthetic gene clusters underscores biosynthetic potential of Myxococcota including descriptions for ten novel species: Archangium lansinium sp. nov., Myxococcus landrumus sp. nov., Nannocystis bai.</title>
        <authorList>
            <person name="Ahearne A."/>
            <person name="Stevens C."/>
            <person name="Dowd S."/>
        </authorList>
    </citation>
    <scope>NUCLEOTIDE SEQUENCE [LARGE SCALE GENOMIC DNA]</scope>
    <source>
        <strain evidence="2 3">BB15-2</strain>
    </source>
</reference>
<dbReference type="RefSeq" id="WP_272084095.1">
    <property type="nucleotide sequence ID" value="NZ_JAQNDL010000001.1"/>
</dbReference>
<keyword evidence="1" id="KW-0812">Transmembrane</keyword>
<accession>A0ABT5DR93</accession>
<evidence type="ECO:0000256" key="1">
    <source>
        <dbReference type="SAM" id="Phobius"/>
    </source>
</evidence>
<comment type="caution">
    <text evidence="2">The sequence shown here is derived from an EMBL/GenBank/DDBJ whole genome shotgun (WGS) entry which is preliminary data.</text>
</comment>
<sequence>MEPSERDPNLDECCPLCESPIVQGSQHALDYCDACGCLLVEQSPSEVADDVPPPGVTRRAATALTEGDARGPYRVAAEEPRLDILVEHRRQQFRAAAATAALFFVVVVTRIELSSAMTVGAVVLAVGGITWSAIPRTSVMRFIATSDGLTVVGDGVPLHQGQQFVADDVKGVFVRALARAERPEDRRLELVLLGRQGRRQSLLSGIDDPKTLSWIATNIERALGFEGDSRSSHDP</sequence>
<dbReference type="EMBL" id="JAQNDL010000001">
    <property type="protein sequence ID" value="MDC0715670.1"/>
    <property type="molecule type" value="Genomic_DNA"/>
</dbReference>
<evidence type="ECO:0000313" key="2">
    <source>
        <dbReference type="EMBL" id="MDC0715670.1"/>
    </source>
</evidence>
<proteinExistence type="predicted"/>
<evidence type="ECO:0000313" key="3">
    <source>
        <dbReference type="Proteomes" id="UP001221686"/>
    </source>
</evidence>
<keyword evidence="1" id="KW-0472">Membrane</keyword>
<protein>
    <submittedName>
        <fullName evidence="2">Uncharacterized protein</fullName>
    </submittedName>
</protein>
<gene>
    <name evidence="2" type="ORF">POL25_02130</name>
</gene>
<dbReference type="Proteomes" id="UP001221686">
    <property type="component" value="Unassembled WGS sequence"/>
</dbReference>
<organism evidence="2 3">
    <name type="scientific">Nannocystis bainbridge</name>
    <dbReference type="NCBI Taxonomy" id="2995303"/>
    <lineage>
        <taxon>Bacteria</taxon>
        <taxon>Pseudomonadati</taxon>
        <taxon>Myxococcota</taxon>
        <taxon>Polyangia</taxon>
        <taxon>Nannocystales</taxon>
        <taxon>Nannocystaceae</taxon>
        <taxon>Nannocystis</taxon>
    </lineage>
</organism>
<keyword evidence="3" id="KW-1185">Reference proteome</keyword>
<feature type="transmembrane region" description="Helical" evidence="1">
    <location>
        <begin position="117"/>
        <end position="134"/>
    </location>
</feature>